<dbReference type="Proteomes" id="UP000431533">
    <property type="component" value="Unassembled WGS sequence"/>
</dbReference>
<evidence type="ECO:0000256" key="1">
    <source>
        <dbReference type="SAM" id="MobiDB-lite"/>
    </source>
</evidence>
<dbReference type="EMBL" id="QGMH01000050">
    <property type="protein sequence ID" value="TVY27339.1"/>
    <property type="molecule type" value="Genomic_DNA"/>
</dbReference>
<dbReference type="GeneID" id="41983187"/>
<feature type="region of interest" description="Disordered" evidence="1">
    <location>
        <begin position="10"/>
        <end position="191"/>
    </location>
</feature>
<dbReference type="OrthoDB" id="5334244at2759"/>
<feature type="compositionally biased region" description="Low complexity" evidence="1">
    <location>
        <begin position="27"/>
        <end position="39"/>
    </location>
</feature>
<keyword evidence="3" id="KW-1185">Reference proteome</keyword>
<protein>
    <submittedName>
        <fullName evidence="2">Uncharacterized protein</fullName>
    </submittedName>
</protein>
<accession>A0A8H8TYN1</accession>
<dbReference type="RefSeq" id="XP_031006127.1">
    <property type="nucleotide sequence ID" value="XM_031147963.1"/>
</dbReference>
<reference evidence="2 3" key="1">
    <citation type="submission" date="2018-05" db="EMBL/GenBank/DDBJ databases">
        <title>Genome sequencing and assembly of the regulated plant pathogen Lachnellula willkommii and related sister species for the development of diagnostic species identification markers.</title>
        <authorList>
            <person name="Giroux E."/>
            <person name="Bilodeau G."/>
        </authorList>
    </citation>
    <scope>NUCLEOTIDE SEQUENCE [LARGE SCALE GENOMIC DNA]</scope>
    <source>
        <strain evidence="2 3">CBS 185.66</strain>
    </source>
</reference>
<sequence length="191" mass="19981">MPFLLRLRATAFSSSTRRAAHPGIRQPLSLRSLSSTPSRFAQGYGDGEGDPKGEKPQDQGASNSTKENAEHPGPESPVAGSGAGPTKSRGSSKPKSPEESSANSGGSRSKEAKETGSSPTGGEVGSGSGGPSPKIHNTRLPGENSQAKQAEVEEHNKEFEKRHDREASTEGDKVDKKFWSGDGREGVEGKV</sequence>
<dbReference type="AlphaFoldDB" id="A0A8H8TYN1"/>
<evidence type="ECO:0000313" key="3">
    <source>
        <dbReference type="Proteomes" id="UP000431533"/>
    </source>
</evidence>
<proteinExistence type="predicted"/>
<organism evidence="2 3">
    <name type="scientific">Lachnellula hyalina</name>
    <dbReference type="NCBI Taxonomy" id="1316788"/>
    <lineage>
        <taxon>Eukaryota</taxon>
        <taxon>Fungi</taxon>
        <taxon>Dikarya</taxon>
        <taxon>Ascomycota</taxon>
        <taxon>Pezizomycotina</taxon>
        <taxon>Leotiomycetes</taxon>
        <taxon>Helotiales</taxon>
        <taxon>Lachnaceae</taxon>
        <taxon>Lachnellula</taxon>
    </lineage>
</organism>
<name>A0A8H8TYN1_9HELO</name>
<feature type="compositionally biased region" description="Basic and acidic residues" evidence="1">
    <location>
        <begin position="150"/>
        <end position="191"/>
    </location>
</feature>
<comment type="caution">
    <text evidence="2">The sequence shown here is derived from an EMBL/GenBank/DDBJ whole genome shotgun (WGS) entry which is preliminary data.</text>
</comment>
<evidence type="ECO:0000313" key="2">
    <source>
        <dbReference type="EMBL" id="TVY27339.1"/>
    </source>
</evidence>
<gene>
    <name evidence="2" type="ORF">LHYA1_G002989</name>
</gene>